<dbReference type="PANTHER" id="PTHR12994">
    <property type="entry name" value="SECERNIN"/>
    <property type="match status" value="1"/>
</dbReference>
<dbReference type="Gene3D" id="3.60.60.10">
    <property type="entry name" value="Penicillin V Acylase, Chain A"/>
    <property type="match status" value="1"/>
</dbReference>
<evidence type="ECO:0000313" key="2">
    <source>
        <dbReference type="EMBL" id="EKB30566.1"/>
    </source>
</evidence>
<dbReference type="STRING" id="742823.HMPREF9465_01812"/>
<dbReference type="InterPro" id="IPR005322">
    <property type="entry name" value="Peptidase_C69"/>
</dbReference>
<dbReference type="eggNOG" id="COG4690">
    <property type="taxonomic scope" value="Bacteria"/>
</dbReference>
<evidence type="ECO:0000313" key="3">
    <source>
        <dbReference type="Proteomes" id="UP000005835"/>
    </source>
</evidence>
<dbReference type="Pfam" id="PF03577">
    <property type="entry name" value="Peptidase_C69"/>
    <property type="match status" value="1"/>
</dbReference>
<gene>
    <name evidence="2" type="ORF">HMPREF9465_01812</name>
</gene>
<reference evidence="2 3" key="1">
    <citation type="submission" date="2012-05" db="EMBL/GenBank/DDBJ databases">
        <title>The Genome Sequence of Sutterella wadsworthensis 2_1_59BFAA.</title>
        <authorList>
            <consortium name="The Broad Institute Genome Sequencing Platform"/>
            <person name="Earl A."/>
            <person name="Ward D."/>
            <person name="Feldgarden M."/>
            <person name="Gevers D."/>
            <person name="Daigneault M."/>
            <person name="Strauss J."/>
            <person name="Allen-Vercoe E."/>
            <person name="Walker B."/>
            <person name="Young S.K."/>
            <person name="Zeng Q."/>
            <person name="Gargeya S."/>
            <person name="Fitzgerald M."/>
            <person name="Haas B."/>
            <person name="Abouelleil A."/>
            <person name="Alvarado L."/>
            <person name="Arachchi H.M."/>
            <person name="Berlin A.M."/>
            <person name="Chapman S.B."/>
            <person name="Goldberg J."/>
            <person name="Griggs A."/>
            <person name="Gujja S."/>
            <person name="Hansen M."/>
            <person name="Howarth C."/>
            <person name="Imamovic A."/>
            <person name="Larimer J."/>
            <person name="McCowen C."/>
            <person name="Montmayeur A."/>
            <person name="Murphy C."/>
            <person name="Neiman D."/>
            <person name="Pearson M."/>
            <person name="Priest M."/>
            <person name="Roberts A."/>
            <person name="Saif S."/>
            <person name="Shea T."/>
            <person name="Sisk P."/>
            <person name="Sykes S."/>
            <person name="Wortman J."/>
            <person name="Nusbaum C."/>
            <person name="Birren B."/>
        </authorList>
    </citation>
    <scope>NUCLEOTIDE SEQUENCE [LARGE SCALE GENOMIC DNA]</scope>
    <source>
        <strain evidence="2 3">2_1_59BFAA</strain>
    </source>
</reference>
<dbReference type="Proteomes" id="UP000005835">
    <property type="component" value="Unassembled WGS sequence"/>
</dbReference>
<dbReference type="GO" id="GO:0016805">
    <property type="term" value="F:dipeptidase activity"/>
    <property type="evidence" value="ECO:0007669"/>
    <property type="project" value="InterPro"/>
</dbReference>
<protein>
    <submittedName>
        <fullName evidence="2">Uncharacterized protein</fullName>
    </submittedName>
</protein>
<dbReference type="GO" id="GO:0006508">
    <property type="term" value="P:proteolysis"/>
    <property type="evidence" value="ECO:0007669"/>
    <property type="project" value="InterPro"/>
</dbReference>
<dbReference type="PANTHER" id="PTHR12994:SF17">
    <property type="entry name" value="LD30995P"/>
    <property type="match status" value="1"/>
</dbReference>
<dbReference type="EMBL" id="ADMG01000038">
    <property type="protein sequence ID" value="EKB30566.1"/>
    <property type="molecule type" value="Genomic_DNA"/>
</dbReference>
<accession>K1JK36</accession>
<feature type="chain" id="PRO_5003846410" evidence="1">
    <location>
        <begin position="26"/>
        <end position="618"/>
    </location>
</feature>
<dbReference type="RefSeq" id="WP_005436289.1">
    <property type="nucleotide sequence ID" value="NZ_JH815519.1"/>
</dbReference>
<feature type="signal peptide" evidence="1">
    <location>
        <begin position="1"/>
        <end position="25"/>
    </location>
</feature>
<organism evidence="2 3">
    <name type="scientific">Sutterella wadsworthensis 2_1_59BFAA</name>
    <dbReference type="NCBI Taxonomy" id="742823"/>
    <lineage>
        <taxon>Bacteria</taxon>
        <taxon>Pseudomonadati</taxon>
        <taxon>Pseudomonadota</taxon>
        <taxon>Betaproteobacteria</taxon>
        <taxon>Burkholderiales</taxon>
        <taxon>Sutterellaceae</taxon>
        <taxon>Sutterella</taxon>
    </lineage>
</organism>
<dbReference type="PATRIC" id="fig|742823.3.peg.1807"/>
<dbReference type="AlphaFoldDB" id="K1JK36"/>
<evidence type="ECO:0000256" key="1">
    <source>
        <dbReference type="SAM" id="SignalP"/>
    </source>
</evidence>
<proteinExistence type="predicted"/>
<sequence>MNFKTKLAVLAIGAAMGSMAFNASACSTVIVGKDASATGNILVGHNEDNGGRILTAQHWVPAATHKAGEMIKFEEAAASIPQVEKTFGFFWSQTFDPTGASFSDGFVNENGVTIVTNACTGIYKDDIMPTKDGGIGYGIRRLMAERATSARHAVDIAIELLGKYGYFSEGRTYTIADPNEAWQLAIHQGNTWVARRVQDNEIIYIPNNFMMDKVDATDTKNVIVAPGMIERAIKNGRYKPAKEGVYSDFNYRVAVAPAERRSADYNSSRNNLAWNKIIGKNITDPEQFPYSAVATKKWTVDDVKDLLRTHEHDIQEQDAQWTHTNSLGICRATTHESEVFEMNANPLLITGYRALARPCESPYIPFYPLARPAEGTAFMSWDKATAEHFKGTPEYFGWRSEWPVTTFVAAANTYDFQRQDQKDVRAFVEKLEAGWEKDVPAVTAHAKTLLKVSKEKAVEYLHAYNVRMLNEAQAAVAEKLEEKAPWTLAVMADSINPKSDERVEVVLFSSGKLDATKADPKQTWGGVGRASIGNKITMSQKLAQPVKAEARDVDGDGLKDMVFTFTQKGLAQNMLAGANYDIWLHTYVDGKRVAAMDTAFIETEGYKGPAKRTQNADL</sequence>
<dbReference type="OrthoDB" id="9146811at2"/>
<keyword evidence="3" id="KW-1185">Reference proteome</keyword>
<name>K1JK36_9BURK</name>
<keyword evidence="1" id="KW-0732">Signal</keyword>
<comment type="caution">
    <text evidence="2">The sequence shown here is derived from an EMBL/GenBank/DDBJ whole genome shotgun (WGS) entry which is preliminary data.</text>
</comment>
<dbReference type="GO" id="GO:0070004">
    <property type="term" value="F:cysteine-type exopeptidase activity"/>
    <property type="evidence" value="ECO:0007669"/>
    <property type="project" value="InterPro"/>
</dbReference>
<dbReference type="HOGENOM" id="CLU_032043_0_0_4"/>